<evidence type="ECO:0000313" key="3">
    <source>
        <dbReference type="Proteomes" id="UP000283383"/>
    </source>
</evidence>
<keyword evidence="3" id="KW-1185">Reference proteome</keyword>
<feature type="region of interest" description="Disordered" evidence="1">
    <location>
        <begin position="37"/>
        <end position="59"/>
    </location>
</feature>
<feature type="compositionally biased region" description="Basic and acidic residues" evidence="1">
    <location>
        <begin position="44"/>
        <end position="59"/>
    </location>
</feature>
<reference evidence="2 3" key="1">
    <citation type="journal article" date="2018" name="BMC Genomics">
        <title>Comparative genome analyses reveal sequence features reflecting distinct modes of host-adaptation between dicot and monocot powdery mildew.</title>
        <authorList>
            <person name="Wu Y."/>
            <person name="Ma X."/>
            <person name="Pan Z."/>
            <person name="Kale S.D."/>
            <person name="Song Y."/>
            <person name="King H."/>
            <person name="Zhang Q."/>
            <person name="Presley C."/>
            <person name="Deng X."/>
            <person name="Wei C.I."/>
            <person name="Xiao S."/>
        </authorList>
    </citation>
    <scope>NUCLEOTIDE SEQUENCE [LARGE SCALE GENOMIC DNA]</scope>
    <source>
        <strain evidence="2">UMSG3</strain>
    </source>
</reference>
<dbReference type="EMBL" id="MCBQ01009166">
    <property type="protein sequence ID" value="RKF73977.1"/>
    <property type="molecule type" value="Genomic_DNA"/>
</dbReference>
<evidence type="ECO:0000256" key="1">
    <source>
        <dbReference type="SAM" id="MobiDB-lite"/>
    </source>
</evidence>
<dbReference type="Proteomes" id="UP000283383">
    <property type="component" value="Unassembled WGS sequence"/>
</dbReference>
<sequence>MEIFTNRIIPSTFTLLWGNSQAYEKWDIIPQLELEAMPNNPNTSREDKKTQGHFIRHEV</sequence>
<dbReference type="AlphaFoldDB" id="A0A420IHI2"/>
<name>A0A420IHI2_9PEZI</name>
<organism evidence="2 3">
    <name type="scientific">Golovinomyces cichoracearum</name>
    <dbReference type="NCBI Taxonomy" id="62708"/>
    <lineage>
        <taxon>Eukaryota</taxon>
        <taxon>Fungi</taxon>
        <taxon>Dikarya</taxon>
        <taxon>Ascomycota</taxon>
        <taxon>Pezizomycotina</taxon>
        <taxon>Leotiomycetes</taxon>
        <taxon>Erysiphales</taxon>
        <taxon>Erysiphaceae</taxon>
        <taxon>Golovinomyces</taxon>
    </lineage>
</organism>
<protein>
    <submittedName>
        <fullName evidence="2">Uncharacterized protein</fullName>
    </submittedName>
</protein>
<proteinExistence type="predicted"/>
<feature type="non-terminal residue" evidence="2">
    <location>
        <position position="59"/>
    </location>
</feature>
<comment type="caution">
    <text evidence="2">The sequence shown here is derived from an EMBL/GenBank/DDBJ whole genome shotgun (WGS) entry which is preliminary data.</text>
</comment>
<accession>A0A420IHI2</accession>
<gene>
    <name evidence="2" type="ORF">GcM3_091023</name>
</gene>
<evidence type="ECO:0000313" key="2">
    <source>
        <dbReference type="EMBL" id="RKF73977.1"/>
    </source>
</evidence>